<keyword evidence="2 7" id="KW-0813">Transport</keyword>
<organism evidence="9 10">
    <name type="scientific">Deinococcus terrestris</name>
    <dbReference type="NCBI Taxonomy" id="2651870"/>
    <lineage>
        <taxon>Bacteria</taxon>
        <taxon>Thermotogati</taxon>
        <taxon>Deinococcota</taxon>
        <taxon>Deinococci</taxon>
        <taxon>Deinococcales</taxon>
        <taxon>Deinococcaceae</taxon>
        <taxon>Deinococcus</taxon>
    </lineage>
</organism>
<evidence type="ECO:0000313" key="10">
    <source>
        <dbReference type="Proteomes" id="UP000484842"/>
    </source>
</evidence>
<gene>
    <name evidence="9" type="ORF">F8S09_14635</name>
</gene>
<evidence type="ECO:0000313" key="9">
    <source>
        <dbReference type="EMBL" id="MPY67900.1"/>
    </source>
</evidence>
<feature type="transmembrane region" description="Helical" evidence="7">
    <location>
        <begin position="136"/>
        <end position="154"/>
    </location>
</feature>
<dbReference type="InterPro" id="IPR000515">
    <property type="entry name" value="MetI-like"/>
</dbReference>
<evidence type="ECO:0000256" key="4">
    <source>
        <dbReference type="ARBA" id="ARBA00022692"/>
    </source>
</evidence>
<evidence type="ECO:0000256" key="5">
    <source>
        <dbReference type="ARBA" id="ARBA00022989"/>
    </source>
</evidence>
<dbReference type="RefSeq" id="WP_152872218.1">
    <property type="nucleotide sequence ID" value="NZ_WBSL01000011.1"/>
</dbReference>
<accession>A0A7X1TSK2</accession>
<dbReference type="InterPro" id="IPR035906">
    <property type="entry name" value="MetI-like_sf"/>
</dbReference>
<dbReference type="PANTHER" id="PTHR43386">
    <property type="entry name" value="OLIGOPEPTIDE TRANSPORT SYSTEM PERMEASE PROTEIN APPC"/>
    <property type="match status" value="1"/>
</dbReference>
<keyword evidence="10" id="KW-1185">Reference proteome</keyword>
<dbReference type="PROSITE" id="PS50928">
    <property type="entry name" value="ABC_TM1"/>
    <property type="match status" value="1"/>
</dbReference>
<keyword evidence="4 7" id="KW-0812">Transmembrane</keyword>
<protein>
    <submittedName>
        <fullName evidence="9">ABC transporter permease</fullName>
    </submittedName>
</protein>
<comment type="caution">
    <text evidence="9">The sequence shown here is derived from an EMBL/GenBank/DDBJ whole genome shotgun (WGS) entry which is preliminary data.</text>
</comment>
<evidence type="ECO:0000259" key="8">
    <source>
        <dbReference type="PROSITE" id="PS50928"/>
    </source>
</evidence>
<feature type="transmembrane region" description="Helical" evidence="7">
    <location>
        <begin position="160"/>
        <end position="179"/>
    </location>
</feature>
<keyword evidence="3" id="KW-1003">Cell membrane</keyword>
<keyword evidence="6 7" id="KW-0472">Membrane</keyword>
<dbReference type="EMBL" id="WBSL01000011">
    <property type="protein sequence ID" value="MPY67900.1"/>
    <property type="molecule type" value="Genomic_DNA"/>
</dbReference>
<dbReference type="Pfam" id="PF00528">
    <property type="entry name" value="BPD_transp_1"/>
    <property type="match status" value="1"/>
</dbReference>
<feature type="domain" description="ABC transmembrane type-1" evidence="8">
    <location>
        <begin position="97"/>
        <end position="286"/>
    </location>
</feature>
<comment type="similarity">
    <text evidence="7">Belongs to the binding-protein-dependent transport system permease family.</text>
</comment>
<dbReference type="Pfam" id="PF12911">
    <property type="entry name" value="OppC_N"/>
    <property type="match status" value="1"/>
</dbReference>
<name>A0A7X1TSK2_9DEIO</name>
<evidence type="ECO:0000256" key="6">
    <source>
        <dbReference type="ARBA" id="ARBA00023136"/>
    </source>
</evidence>
<evidence type="ECO:0000256" key="1">
    <source>
        <dbReference type="ARBA" id="ARBA00004651"/>
    </source>
</evidence>
<feature type="transmembrane region" description="Helical" evidence="7">
    <location>
        <begin position="34"/>
        <end position="55"/>
    </location>
</feature>
<dbReference type="PANTHER" id="PTHR43386:SF23">
    <property type="entry name" value="ABC TRANSPORTER"/>
    <property type="match status" value="1"/>
</dbReference>
<dbReference type="Gene3D" id="1.10.3720.10">
    <property type="entry name" value="MetI-like"/>
    <property type="match status" value="1"/>
</dbReference>
<evidence type="ECO:0000256" key="2">
    <source>
        <dbReference type="ARBA" id="ARBA00022448"/>
    </source>
</evidence>
<dbReference type="GO" id="GO:0005886">
    <property type="term" value="C:plasma membrane"/>
    <property type="evidence" value="ECO:0007669"/>
    <property type="project" value="UniProtKB-SubCell"/>
</dbReference>
<dbReference type="AlphaFoldDB" id="A0A7X1TSK2"/>
<dbReference type="GO" id="GO:0055085">
    <property type="term" value="P:transmembrane transport"/>
    <property type="evidence" value="ECO:0007669"/>
    <property type="project" value="InterPro"/>
</dbReference>
<evidence type="ECO:0000256" key="7">
    <source>
        <dbReference type="RuleBase" id="RU363032"/>
    </source>
</evidence>
<dbReference type="Proteomes" id="UP000484842">
    <property type="component" value="Unassembled WGS sequence"/>
</dbReference>
<sequence>MSKLTAPQLAPIQIPRPADSPGRRFLRSFLKHRLAVIGLLTLIVLGLLAACAPFLTSYTYDGQDFDIIGQPQAPSRTYPMGTDELGRDAFTRVLYGARISLMVGVLSALISTGLGVLIGALSGFYRGSVDTTLMRFTDVMLSIPLLPLVILLSGMMRPSVALLICIIGGLGWMGTARLVRGLFLSLREREYIEASRALGGSNNRIMFRHILPNAIGPIVVSTTLAVGSGIMLESALSFLGMGVQPPTPTWGNLLNNASQWLSGAPWLAIFPGLMILITVLAVNFLGDGLRDALDPRS</sequence>
<evidence type="ECO:0000256" key="3">
    <source>
        <dbReference type="ARBA" id="ARBA00022475"/>
    </source>
</evidence>
<feature type="transmembrane region" description="Helical" evidence="7">
    <location>
        <begin position="99"/>
        <end position="124"/>
    </location>
</feature>
<dbReference type="InterPro" id="IPR025966">
    <property type="entry name" value="OppC_N"/>
</dbReference>
<proteinExistence type="inferred from homology"/>
<feature type="transmembrane region" description="Helical" evidence="7">
    <location>
        <begin position="263"/>
        <end position="286"/>
    </location>
</feature>
<reference evidence="9 10" key="1">
    <citation type="submission" date="2019-10" db="EMBL/GenBank/DDBJ databases">
        <title>Deinococcus sp. isolated from soil.</title>
        <authorList>
            <person name="Li Y."/>
            <person name="Wang J."/>
        </authorList>
    </citation>
    <scope>NUCLEOTIDE SEQUENCE [LARGE SCALE GENOMIC DNA]</scope>
    <source>
        <strain evidence="9 10">SDU3-2</strain>
    </source>
</reference>
<feature type="transmembrane region" description="Helical" evidence="7">
    <location>
        <begin position="214"/>
        <end position="243"/>
    </location>
</feature>
<keyword evidence="5 7" id="KW-1133">Transmembrane helix</keyword>
<dbReference type="SUPFAM" id="SSF161098">
    <property type="entry name" value="MetI-like"/>
    <property type="match status" value="1"/>
</dbReference>
<dbReference type="InterPro" id="IPR050366">
    <property type="entry name" value="BP-dependent_transpt_permease"/>
</dbReference>
<dbReference type="CDD" id="cd06261">
    <property type="entry name" value="TM_PBP2"/>
    <property type="match status" value="1"/>
</dbReference>
<comment type="subcellular location">
    <subcellularLocation>
        <location evidence="1 7">Cell membrane</location>
        <topology evidence="1 7">Multi-pass membrane protein</topology>
    </subcellularLocation>
</comment>